<evidence type="ECO:0000313" key="3">
    <source>
        <dbReference type="Proteomes" id="UP000216057"/>
    </source>
</evidence>
<evidence type="ECO:0008006" key="5">
    <source>
        <dbReference type="Google" id="ProtNLM"/>
    </source>
</evidence>
<accession>A0A261GAM3</accession>
<keyword evidence="4" id="KW-1185">Reference proteome</keyword>
<reference evidence="2 4" key="2">
    <citation type="submission" date="2020-10" db="EMBL/GenBank/DDBJ databases">
        <title>Genome sequencing of Bifidobacterium eulemuris_DSMZ_100216.</title>
        <authorList>
            <person name="Kim J."/>
        </authorList>
    </citation>
    <scope>NUCLEOTIDE SEQUENCE [LARGE SCALE GENOMIC DNA]</scope>
    <source>
        <strain evidence="2 4">DSM 100216</strain>
    </source>
</reference>
<dbReference type="AlphaFoldDB" id="A0A261GAM3"/>
<dbReference type="Pfam" id="PF16945">
    <property type="entry name" value="Phage_r1t_holin"/>
    <property type="match status" value="1"/>
</dbReference>
<organism evidence="1 3">
    <name type="scientific">Bifidobacterium eulemuris</name>
    <dbReference type="NCBI Taxonomy" id="1765219"/>
    <lineage>
        <taxon>Bacteria</taxon>
        <taxon>Bacillati</taxon>
        <taxon>Actinomycetota</taxon>
        <taxon>Actinomycetes</taxon>
        <taxon>Bifidobacteriales</taxon>
        <taxon>Bifidobacteriaceae</taxon>
        <taxon>Bifidobacterium</taxon>
    </lineage>
</organism>
<reference evidence="1 3" key="1">
    <citation type="journal article" date="2017" name="BMC Genomics">
        <title>Comparative genomic and phylogenomic analyses of the Bifidobacteriaceae family.</title>
        <authorList>
            <person name="Lugli G.A."/>
            <person name="Milani C."/>
            <person name="Turroni F."/>
            <person name="Duranti S."/>
            <person name="Mancabelli L."/>
            <person name="Mangifesta M."/>
            <person name="Ferrario C."/>
            <person name="Modesto M."/>
            <person name="Mattarelli P."/>
            <person name="Jiri K."/>
            <person name="van Sinderen D."/>
            <person name="Ventura M."/>
        </authorList>
    </citation>
    <scope>NUCLEOTIDE SEQUENCE [LARGE SCALE GENOMIC DNA]</scope>
    <source>
        <strain evidence="1 3">DSM 100216</strain>
    </source>
</reference>
<protein>
    <recommendedName>
        <fullName evidence="5">Holin</fullName>
    </recommendedName>
</protein>
<dbReference type="RefSeq" id="WP_094636877.1">
    <property type="nucleotide sequence ID" value="NZ_CP062938.1"/>
</dbReference>
<name>A0A261GAM3_9BIFI</name>
<gene>
    <name evidence="2" type="ORF">BE0216_03655</name>
    <name evidence="1" type="ORF">BEUL_1306</name>
</gene>
<evidence type="ECO:0000313" key="4">
    <source>
        <dbReference type="Proteomes" id="UP000593943"/>
    </source>
</evidence>
<dbReference type="InterPro" id="IPR020109">
    <property type="entry name" value="Holin_r1t"/>
</dbReference>
<sequence>MAENDGNLDIEDVITGSEAERIVSWGKAAFVRAVKTAAQTAVATIGTTVVAIGDVQWGMVAGAAALAAVLSVLTSVAGVPEADDGKSPLTA</sequence>
<dbReference type="EMBL" id="MWWZ01000006">
    <property type="protein sequence ID" value="OZG68293.1"/>
    <property type="molecule type" value="Genomic_DNA"/>
</dbReference>
<dbReference type="Proteomes" id="UP000593943">
    <property type="component" value="Chromosome"/>
</dbReference>
<dbReference type="KEGG" id="beu:BE0216_03655"/>
<dbReference type="EMBL" id="CP062938">
    <property type="protein sequence ID" value="QOL31655.1"/>
    <property type="molecule type" value="Genomic_DNA"/>
</dbReference>
<dbReference type="Proteomes" id="UP000216057">
    <property type="component" value="Unassembled WGS sequence"/>
</dbReference>
<proteinExistence type="predicted"/>
<evidence type="ECO:0000313" key="2">
    <source>
        <dbReference type="EMBL" id="QOL31655.1"/>
    </source>
</evidence>
<evidence type="ECO:0000313" key="1">
    <source>
        <dbReference type="EMBL" id="OZG68293.1"/>
    </source>
</evidence>